<evidence type="ECO:0000256" key="5">
    <source>
        <dbReference type="ARBA" id="ARBA00023273"/>
    </source>
</evidence>
<dbReference type="InterPro" id="IPR010796">
    <property type="entry name" value="C2_B9-type_dom"/>
</dbReference>
<reference evidence="9" key="1">
    <citation type="journal article" date="2014" name="Nat. Genet.">
        <title>Genome and transcriptome of the porcine whipworm Trichuris suis.</title>
        <authorList>
            <person name="Jex A.R."/>
            <person name="Nejsum P."/>
            <person name="Schwarz E.M."/>
            <person name="Hu L."/>
            <person name="Young N.D."/>
            <person name="Hall R.S."/>
            <person name="Korhonen P.K."/>
            <person name="Liao S."/>
            <person name="Thamsborg S."/>
            <person name="Xia J."/>
            <person name="Xu P."/>
            <person name="Wang S."/>
            <person name="Scheerlinck J.P."/>
            <person name="Hofmann A."/>
            <person name="Sternberg P.W."/>
            <person name="Wang J."/>
            <person name="Gasser R.B."/>
        </authorList>
    </citation>
    <scope>NUCLEOTIDE SEQUENCE [LARGE SCALE GENOMIC DNA]</scope>
    <source>
        <strain evidence="9">DCEP-RM93F</strain>
    </source>
</reference>
<dbReference type="Pfam" id="PF07162">
    <property type="entry name" value="B9-C2"/>
    <property type="match status" value="1"/>
</dbReference>
<dbReference type="PANTHER" id="PTHR12968">
    <property type="entry name" value="B9 DOMAIN-CONTAINING"/>
    <property type="match status" value="1"/>
</dbReference>
<evidence type="ECO:0000259" key="8">
    <source>
        <dbReference type="PROSITE" id="PS50102"/>
    </source>
</evidence>
<feature type="region of interest" description="Disordered" evidence="7">
    <location>
        <begin position="1194"/>
        <end position="1250"/>
    </location>
</feature>
<keyword evidence="6" id="KW-0694">RNA-binding</keyword>
<dbReference type="GO" id="GO:0060271">
    <property type="term" value="P:cilium assembly"/>
    <property type="evidence" value="ECO:0007669"/>
    <property type="project" value="TreeGrafter"/>
</dbReference>
<name>A0A085N3V8_9BILA</name>
<gene>
    <name evidence="9" type="ORF">M514_12464</name>
</gene>
<evidence type="ECO:0000256" key="1">
    <source>
        <dbReference type="ARBA" id="ARBA00004120"/>
    </source>
</evidence>
<proteinExistence type="predicted"/>
<dbReference type="SMART" id="SM00360">
    <property type="entry name" value="RRM"/>
    <property type="match status" value="1"/>
</dbReference>
<evidence type="ECO:0000256" key="4">
    <source>
        <dbReference type="ARBA" id="ARBA00023212"/>
    </source>
</evidence>
<evidence type="ECO:0000256" key="6">
    <source>
        <dbReference type="PROSITE-ProRule" id="PRU00176"/>
    </source>
</evidence>
<comment type="subcellular location">
    <subcellularLocation>
        <location evidence="1">Cytoplasm</location>
        <location evidence="1">Cytoskeleton</location>
        <location evidence="1">Cilium basal body</location>
    </subcellularLocation>
</comment>
<dbReference type="InterPro" id="IPR012677">
    <property type="entry name" value="Nucleotide-bd_a/b_plait_sf"/>
</dbReference>
<sequence>MVNWNCWTMEPQNSWTYLLPAGEVSVIVRFSVRLEKAYNRLISSAVDSSAKAPAKDSVQAGISSVDAEEYTFRWLEEKSLQNLDEVPGTSTEVGKEVSRELTNRLFSTVHAAHREDARAIGCCKPRRIRQIQRRNDGREPCRSSGQIAPSFRDLSAMQSPVVEMPVSVALCKNNLPGRSSVQKMCIMAYLGDLKTKSYDKRDEVVLCTLELIDDRYLRVTPDFNDQVEEPYLIYGRTGTYYYTVQDVSEVIEKHDEPEGAKAKVDLSRSSELRLSYDFDIPVEGCLRIFLLGEIESAVNFEYSNLFIAYCLEIPKGWSCQTEKRFGVTQLSSATYVQNAGMVSYFAMPLEFELMLDLEHYKVSDEHPEWPLLFIAVMSMDNLSRYRLEGYGYAELPRAPGREQYVVKTWRPIEQGVENLQRFFLGGSTQLESITLCRYVKSLKDDHVRKKIDFKTVSGGDVRINFYSIHQCREFAGCCKRSFIRYGSLPHGLRPSTGWNSSILQEMSCDEKLSQRLWVRGSFHQLLSLIENMKLDSAPFDANRLSEIMSESNTLLQLVDRPYECSLDTSVVKGVANRMLEGSAGLSTSLREFSAEEFGCKLIAFVSGRNDESTFAYLDILNSDFNKWAAFGADCAAQMHLVSAPLSYHCLSANSGAEVGLAKRKRRRRSGSAESPIAGSVRRVVLESASQEADTTTRACEHVYNHLKRAYRNNKKKPVDFFRFILHPTKFSTTVENLFHLTFLVHDGLVNMVANESGISLEPLKPHGRFQSAEQRLSNDDNSKAAQSVLSLSVREWKTAKLIPKFHAFQSTSEPEETDQWVSFWNEGEEKFESNGKNGQSRVAQAGAAAQQENQIDKAADAECRPEGELENTSVEDMARKIELRKQTNSDYAKVAMPTHVAKVSFLHLKQFAQFSSIKPDRMFDDGEKIFQDGFMQQQRALIMNTFPEKEAALVGMHKQLIARWQKKAVEEKNKHLSEEECKVGMTQKRPLLVLPKDYIPVRCKPPVCNPYIHTVALALELARGDDFALNGLIDFPVKTYDPDVELRFPLGGSILSKHIPVRVVYGHHLSAINPFGRIWKTQRKMLIEDDCAFQNVIYGMSLESSLSFSRAPQTSGNAVLKSHLADPSACVYKTAVSLAARKDSKDAKKRVHWEIDQDNKETASFSSLAKERLRNQRVRFGGFSNFGEDAASPKVPWNCEAESSQGEDKFAKDEKLTAQKSRTAADENLRGASGDDPTNLSAGDSSDESDPLAIIKFPEELTDSERLLKQSFEIYSLTAKLVQEHSKCETDMKLRIPIPQEVAAATEEAKRLVKAGTMTVQKAEQRTTFKRPVKLARRLERVGNGLIPSKQAEPFDSGFNYSFDEAIFPGNTNIYNRPSNSGTYYATESCIPNSSSLSSEKSSAEPFSKSVYIRSGHISEESIRDCFSKFGTIVGIKRGVYDKSAIVDFETSRAASAAVEEMNGRHIDGLPLTVSIANAQLCRAFNEYPPFLSEAQKPACPDSRHAVCYEDEEQ</sequence>
<dbReference type="Pfam" id="PF08743">
    <property type="entry name" value="Nse4_C"/>
    <property type="match status" value="1"/>
</dbReference>
<dbReference type="GO" id="GO:0036038">
    <property type="term" value="C:MKS complex"/>
    <property type="evidence" value="ECO:0007669"/>
    <property type="project" value="TreeGrafter"/>
</dbReference>
<protein>
    <recommendedName>
        <fullName evidence="8">RRM domain-containing protein</fullName>
    </recommendedName>
</protein>
<dbReference type="InterPro" id="IPR035979">
    <property type="entry name" value="RBD_domain_sf"/>
</dbReference>
<feature type="domain" description="RRM" evidence="8">
    <location>
        <begin position="1409"/>
        <end position="1479"/>
    </location>
</feature>
<evidence type="ECO:0000256" key="7">
    <source>
        <dbReference type="SAM" id="MobiDB-lite"/>
    </source>
</evidence>
<organism evidence="9">
    <name type="scientific">Trichuris suis</name>
    <name type="common">pig whipworm</name>
    <dbReference type="NCBI Taxonomy" id="68888"/>
    <lineage>
        <taxon>Eukaryota</taxon>
        <taxon>Metazoa</taxon>
        <taxon>Ecdysozoa</taxon>
        <taxon>Nematoda</taxon>
        <taxon>Enoplea</taxon>
        <taxon>Dorylaimia</taxon>
        <taxon>Trichinellida</taxon>
        <taxon>Trichuridae</taxon>
        <taxon>Trichuris</taxon>
    </lineage>
</organism>
<dbReference type="EMBL" id="KL367560">
    <property type="protein sequence ID" value="KFD64154.1"/>
    <property type="molecule type" value="Genomic_DNA"/>
</dbReference>
<dbReference type="SUPFAM" id="SSF54928">
    <property type="entry name" value="RNA-binding domain, RBD"/>
    <property type="match status" value="1"/>
</dbReference>
<keyword evidence="5" id="KW-0966">Cell projection</keyword>
<dbReference type="CDD" id="cd00590">
    <property type="entry name" value="RRM_SF"/>
    <property type="match status" value="1"/>
</dbReference>
<keyword evidence="3" id="KW-0970">Cilium biogenesis/degradation</keyword>
<dbReference type="Pfam" id="PF00076">
    <property type="entry name" value="RRM_1"/>
    <property type="match status" value="1"/>
</dbReference>
<keyword evidence="2" id="KW-0963">Cytoplasm</keyword>
<evidence type="ECO:0000313" key="9">
    <source>
        <dbReference type="EMBL" id="KFD64154.1"/>
    </source>
</evidence>
<dbReference type="Proteomes" id="UP000030758">
    <property type="component" value="Unassembled WGS sequence"/>
</dbReference>
<dbReference type="PROSITE" id="PS51381">
    <property type="entry name" value="C2_B9"/>
    <property type="match status" value="1"/>
</dbReference>
<dbReference type="PROSITE" id="PS50102">
    <property type="entry name" value="RRM"/>
    <property type="match status" value="1"/>
</dbReference>
<dbReference type="GO" id="GO:0003723">
    <property type="term" value="F:RNA binding"/>
    <property type="evidence" value="ECO:0007669"/>
    <property type="project" value="UniProtKB-UniRule"/>
</dbReference>
<keyword evidence="4" id="KW-0206">Cytoskeleton</keyword>
<dbReference type="PANTHER" id="PTHR12968:SF4">
    <property type="entry name" value="TECTONIC-LIKE COMPLEX MEMBER MKS1"/>
    <property type="match status" value="1"/>
</dbReference>
<feature type="compositionally biased region" description="Basic and acidic residues" evidence="7">
    <location>
        <begin position="1206"/>
        <end position="1229"/>
    </location>
</feature>
<evidence type="ECO:0000256" key="2">
    <source>
        <dbReference type="ARBA" id="ARBA00022490"/>
    </source>
</evidence>
<dbReference type="InterPro" id="IPR014854">
    <property type="entry name" value="Nse4_C"/>
</dbReference>
<evidence type="ECO:0000256" key="3">
    <source>
        <dbReference type="ARBA" id="ARBA00022794"/>
    </source>
</evidence>
<dbReference type="Gene3D" id="3.30.70.330">
    <property type="match status" value="1"/>
</dbReference>
<accession>A0A085N3V8</accession>
<dbReference type="InterPro" id="IPR000504">
    <property type="entry name" value="RRM_dom"/>
</dbReference>